<dbReference type="STRING" id="1408157.A0A1J7IQ96"/>
<reference evidence="2 3" key="1">
    <citation type="submission" date="2016-10" db="EMBL/GenBank/DDBJ databases">
        <title>Draft genome sequence of Coniochaeta ligniaria NRRL30616, a lignocellulolytic fungus for bioabatement of inhibitors in plant biomass hydrolysates.</title>
        <authorList>
            <consortium name="DOE Joint Genome Institute"/>
            <person name="Jimenez D.J."/>
            <person name="Hector R.E."/>
            <person name="Riley R."/>
            <person name="Sun H."/>
            <person name="Grigoriev I.V."/>
            <person name="Van Elsas J.D."/>
            <person name="Nichols N.N."/>
        </authorList>
    </citation>
    <scope>NUCLEOTIDE SEQUENCE [LARGE SCALE GENOMIC DNA]</scope>
    <source>
        <strain evidence="2 3">NRRL 30616</strain>
    </source>
</reference>
<dbReference type="PANTHER" id="PTHR43157:SF31">
    <property type="entry name" value="PHOSPHATIDYLINOSITOL-GLYCAN BIOSYNTHESIS CLASS F PROTEIN"/>
    <property type="match status" value="1"/>
</dbReference>
<dbReference type="InParanoid" id="A0A1J7IQ96"/>
<evidence type="ECO:0000313" key="2">
    <source>
        <dbReference type="EMBL" id="OIW29654.1"/>
    </source>
</evidence>
<proteinExistence type="predicted"/>
<dbReference type="Proteomes" id="UP000182658">
    <property type="component" value="Unassembled WGS sequence"/>
</dbReference>
<gene>
    <name evidence="2" type="ORF">CONLIGDRAFT_680485</name>
</gene>
<dbReference type="AlphaFoldDB" id="A0A1J7IQ96"/>
<keyword evidence="3" id="KW-1185">Reference proteome</keyword>
<dbReference type="PANTHER" id="PTHR43157">
    <property type="entry name" value="PHOSPHATIDYLINOSITOL-GLYCAN BIOSYNTHESIS CLASS F PROTEIN-RELATED"/>
    <property type="match status" value="1"/>
</dbReference>
<dbReference type="PRINTS" id="PR00081">
    <property type="entry name" value="GDHRDH"/>
</dbReference>
<dbReference type="InterPro" id="IPR036291">
    <property type="entry name" value="NAD(P)-bd_dom_sf"/>
</dbReference>
<dbReference type="SUPFAM" id="SSF51735">
    <property type="entry name" value="NAD(P)-binding Rossmann-fold domains"/>
    <property type="match status" value="1"/>
</dbReference>
<organism evidence="2 3">
    <name type="scientific">Coniochaeta ligniaria NRRL 30616</name>
    <dbReference type="NCBI Taxonomy" id="1408157"/>
    <lineage>
        <taxon>Eukaryota</taxon>
        <taxon>Fungi</taxon>
        <taxon>Dikarya</taxon>
        <taxon>Ascomycota</taxon>
        <taxon>Pezizomycotina</taxon>
        <taxon>Sordariomycetes</taxon>
        <taxon>Sordariomycetidae</taxon>
        <taxon>Coniochaetales</taxon>
        <taxon>Coniochaetaceae</taxon>
        <taxon>Coniochaeta</taxon>
    </lineage>
</organism>
<dbReference type="Gene3D" id="3.40.50.720">
    <property type="entry name" value="NAD(P)-binding Rossmann-like Domain"/>
    <property type="match status" value="1"/>
</dbReference>
<accession>A0A1J7IQ96</accession>
<evidence type="ECO:0000313" key="3">
    <source>
        <dbReference type="Proteomes" id="UP000182658"/>
    </source>
</evidence>
<dbReference type="GO" id="GO:0016491">
    <property type="term" value="F:oxidoreductase activity"/>
    <property type="evidence" value="ECO:0007669"/>
    <property type="project" value="UniProtKB-KW"/>
</dbReference>
<evidence type="ECO:0000256" key="1">
    <source>
        <dbReference type="ARBA" id="ARBA00023002"/>
    </source>
</evidence>
<dbReference type="InterPro" id="IPR002347">
    <property type="entry name" value="SDR_fam"/>
</dbReference>
<protein>
    <submittedName>
        <fullName evidence="2">Short-chain dehydrogenase/reductase-like protein</fullName>
    </submittedName>
</protein>
<dbReference type="EMBL" id="KV875097">
    <property type="protein sequence ID" value="OIW29654.1"/>
    <property type="molecule type" value="Genomic_DNA"/>
</dbReference>
<dbReference type="Pfam" id="PF00106">
    <property type="entry name" value="adh_short"/>
    <property type="match status" value="1"/>
</dbReference>
<sequence>MSRFIQLVKYHSAMFSDMTVISNLLKSQFRSLPEPADDFSGKTVIVTGANSGLGLEAAWHFVRLGAAKVILACRSLEKGEVARQDIESSTGRKGVVEVWTVDLTSFDSVKEFCRRAHRLERLDVVVLNAGVAVPEFVAADGGYESQIAVNVISTFLMALMLLPRLRETAVRFNVVPHVVLVSSDGHHFARFPERNQPNIFAAFKDATTMSDDRYNTSKLLVTMIARELATHLASSPSNPVVLNIVTPGFCKSQIFRNLPFPGKLGISAVLAVIGRTTEVGSRTLVSAAAAGRETHGKYLDSCVVTEPSAFVRSEEGMEVQSRVYAELMEVLEGIEPGVTRNILG</sequence>
<name>A0A1J7IQ96_9PEZI</name>
<keyword evidence="1" id="KW-0560">Oxidoreductase</keyword>
<dbReference type="OrthoDB" id="542013at2759"/>